<keyword evidence="4" id="KW-0285">Flavoprotein</keyword>
<evidence type="ECO:0000256" key="1">
    <source>
        <dbReference type="ARBA" id="ARBA00001974"/>
    </source>
</evidence>
<dbReference type="EC" id="1.5.1.20" evidence="7"/>
<organism evidence="7 8">
    <name type="scientific">Methanococcoides seepicolus</name>
    <dbReference type="NCBI Taxonomy" id="2828780"/>
    <lineage>
        <taxon>Archaea</taxon>
        <taxon>Methanobacteriati</taxon>
        <taxon>Methanobacteriota</taxon>
        <taxon>Stenosarchaea group</taxon>
        <taxon>Methanomicrobia</taxon>
        <taxon>Methanosarcinales</taxon>
        <taxon>Methanosarcinaceae</taxon>
        <taxon>Methanococcoides</taxon>
    </lineage>
</organism>
<dbReference type="Pfam" id="PF02219">
    <property type="entry name" value="MTHFR"/>
    <property type="match status" value="1"/>
</dbReference>
<name>A0A9E5DDS2_9EURY</name>
<reference evidence="7" key="2">
    <citation type="submission" date="2021-04" db="EMBL/GenBank/DDBJ databases">
        <authorList>
            <person name="Dong X."/>
        </authorList>
    </citation>
    <scope>NUCLEOTIDE SEQUENCE</scope>
    <source>
        <strain evidence="7">LLY</strain>
    </source>
</reference>
<dbReference type="Gene3D" id="3.20.20.220">
    <property type="match status" value="1"/>
</dbReference>
<dbReference type="GO" id="GO:0004489">
    <property type="term" value="F:methylenetetrahydrofolate reductase [NAD(P)H] activity"/>
    <property type="evidence" value="ECO:0007669"/>
    <property type="project" value="UniProtKB-EC"/>
</dbReference>
<protein>
    <submittedName>
        <fullName evidence="7">Methylenetetrahydrofolate reductase</fullName>
        <ecNumber evidence="7">1.5.1.20</ecNumber>
    </submittedName>
</protein>
<sequence>MLSTFNDALNSDRFIVTAEVAPTKGTAISATLEDAELIRGLVDALNITDNQRAVMRMSPIAVGKLLMDAGHVVIVQLTCRDRNRLALQSDILAASALGIENLCVMTGDYTTKGDHVGAKAVYDLDSVQLLSLITKMMGGSDMAGNELAGAPSFTVGAVSNTDVTKRMQMLKLKKKINAGARFIQTQAVYDVESFNDFSDLMDQMDPNVPVMAGIIPLRSAAMAHFMNNNIPGIRVGDELIKRMENAKDPIQEGLEIAAESIRELRDMCRGIHLMPIGGHGNTQRLLEMAGLYYR</sequence>
<dbReference type="PANTHER" id="PTHR45754">
    <property type="entry name" value="METHYLENETETRAHYDROFOLATE REDUCTASE"/>
    <property type="match status" value="1"/>
</dbReference>
<dbReference type="Proteomes" id="UP001056766">
    <property type="component" value="Unassembled WGS sequence"/>
</dbReference>
<reference evidence="7" key="1">
    <citation type="journal article" date="2021" name="mSystems">
        <title>Bacteria and Archaea Synergistically Convert Glycine Betaine to Biogenic Methane in the Formosa Cold Seep of the South China Sea.</title>
        <authorList>
            <person name="Li L."/>
            <person name="Zhang W."/>
            <person name="Zhang S."/>
            <person name="Song L."/>
            <person name="Sun Q."/>
            <person name="Zhang H."/>
            <person name="Xiang H."/>
            <person name="Dong X."/>
        </authorList>
    </citation>
    <scope>NUCLEOTIDE SEQUENCE</scope>
    <source>
        <strain evidence="7">LLY</strain>
    </source>
</reference>
<dbReference type="EMBL" id="JAGSOI010000076">
    <property type="protein sequence ID" value="MCM1987804.1"/>
    <property type="molecule type" value="Genomic_DNA"/>
</dbReference>
<dbReference type="CDD" id="cd00537">
    <property type="entry name" value="MTHFR"/>
    <property type="match status" value="1"/>
</dbReference>
<dbReference type="AlphaFoldDB" id="A0A9E5DDS2"/>
<dbReference type="GO" id="GO:0035999">
    <property type="term" value="P:tetrahydrofolate interconversion"/>
    <property type="evidence" value="ECO:0007669"/>
    <property type="project" value="TreeGrafter"/>
</dbReference>
<evidence type="ECO:0000256" key="2">
    <source>
        <dbReference type="ARBA" id="ARBA00004777"/>
    </source>
</evidence>
<evidence type="ECO:0000313" key="8">
    <source>
        <dbReference type="Proteomes" id="UP001056766"/>
    </source>
</evidence>
<comment type="cofactor">
    <cofactor evidence="1">
        <name>FAD</name>
        <dbReference type="ChEBI" id="CHEBI:57692"/>
    </cofactor>
</comment>
<dbReference type="GO" id="GO:0005829">
    <property type="term" value="C:cytosol"/>
    <property type="evidence" value="ECO:0007669"/>
    <property type="project" value="TreeGrafter"/>
</dbReference>
<dbReference type="PANTHER" id="PTHR45754:SF3">
    <property type="entry name" value="METHYLENETETRAHYDROFOLATE REDUCTASE (NADPH)"/>
    <property type="match status" value="1"/>
</dbReference>
<evidence type="ECO:0000256" key="3">
    <source>
        <dbReference type="ARBA" id="ARBA00006743"/>
    </source>
</evidence>
<comment type="similarity">
    <text evidence="3">Belongs to the methylenetetrahydrofolate reductase family.</text>
</comment>
<keyword evidence="6 7" id="KW-0560">Oxidoreductase</keyword>
<dbReference type="InterPro" id="IPR003171">
    <property type="entry name" value="Mehydrof_redctse-like"/>
</dbReference>
<evidence type="ECO:0000256" key="5">
    <source>
        <dbReference type="ARBA" id="ARBA00022827"/>
    </source>
</evidence>
<dbReference type="RefSeq" id="WP_250869160.1">
    <property type="nucleotide sequence ID" value="NZ_JAGSOI010000076.1"/>
</dbReference>
<accession>A0A9E5DDS2</accession>
<comment type="pathway">
    <text evidence="2">One-carbon metabolism; tetrahydrofolate interconversion.</text>
</comment>
<comment type="caution">
    <text evidence="7">The sequence shown here is derived from an EMBL/GenBank/DDBJ whole genome shotgun (WGS) entry which is preliminary data.</text>
</comment>
<evidence type="ECO:0000256" key="4">
    <source>
        <dbReference type="ARBA" id="ARBA00022630"/>
    </source>
</evidence>
<evidence type="ECO:0000313" key="7">
    <source>
        <dbReference type="EMBL" id="MCM1987804.1"/>
    </source>
</evidence>
<gene>
    <name evidence="7" type="ORF">KDK67_12600</name>
</gene>
<proteinExistence type="inferred from homology"/>
<dbReference type="InterPro" id="IPR029041">
    <property type="entry name" value="FAD-linked_oxidoreductase-like"/>
</dbReference>
<dbReference type="GO" id="GO:0071949">
    <property type="term" value="F:FAD binding"/>
    <property type="evidence" value="ECO:0007669"/>
    <property type="project" value="TreeGrafter"/>
</dbReference>
<dbReference type="GO" id="GO:0009086">
    <property type="term" value="P:methionine biosynthetic process"/>
    <property type="evidence" value="ECO:0007669"/>
    <property type="project" value="TreeGrafter"/>
</dbReference>
<dbReference type="SUPFAM" id="SSF51730">
    <property type="entry name" value="FAD-linked oxidoreductase"/>
    <property type="match status" value="1"/>
</dbReference>
<evidence type="ECO:0000256" key="6">
    <source>
        <dbReference type="ARBA" id="ARBA00023002"/>
    </source>
</evidence>
<keyword evidence="5" id="KW-0274">FAD</keyword>
<keyword evidence="8" id="KW-1185">Reference proteome</keyword>